<dbReference type="SUPFAM" id="SSF53474">
    <property type="entry name" value="alpha/beta-Hydrolases"/>
    <property type="match status" value="1"/>
</dbReference>
<dbReference type="AlphaFoldDB" id="A0A1H9HRN3"/>
<dbReference type="GO" id="GO:0016787">
    <property type="term" value="F:hydrolase activity"/>
    <property type="evidence" value="ECO:0007669"/>
    <property type="project" value="UniProtKB-KW"/>
</dbReference>
<evidence type="ECO:0000259" key="1">
    <source>
        <dbReference type="Pfam" id="PF12697"/>
    </source>
</evidence>
<dbReference type="OrthoDB" id="9773549at2"/>
<dbReference type="Proteomes" id="UP000199028">
    <property type="component" value="Unassembled WGS sequence"/>
</dbReference>
<keyword evidence="2" id="KW-0378">Hydrolase</keyword>
<gene>
    <name evidence="2" type="ORF">SAMN05216195_102974</name>
</gene>
<dbReference type="PANTHER" id="PTHR37017:SF11">
    <property type="entry name" value="ESTERASE_LIPASE_THIOESTERASE DOMAIN-CONTAINING PROTEIN"/>
    <property type="match status" value="1"/>
</dbReference>
<reference evidence="3" key="1">
    <citation type="submission" date="2016-10" db="EMBL/GenBank/DDBJ databases">
        <authorList>
            <person name="Varghese N."/>
            <person name="Submissions S."/>
        </authorList>
    </citation>
    <scope>NUCLEOTIDE SEQUENCE [LARGE SCALE GENOMIC DNA]</scope>
    <source>
        <strain evidence="3">CGMCC 4.578</strain>
    </source>
</reference>
<organism evidence="2 3">
    <name type="scientific">Lentzea flaviverrucosa</name>
    <dbReference type="NCBI Taxonomy" id="200379"/>
    <lineage>
        <taxon>Bacteria</taxon>
        <taxon>Bacillati</taxon>
        <taxon>Actinomycetota</taxon>
        <taxon>Actinomycetes</taxon>
        <taxon>Pseudonocardiales</taxon>
        <taxon>Pseudonocardiaceae</taxon>
        <taxon>Lentzea</taxon>
    </lineage>
</organism>
<dbReference type="RefSeq" id="WP_090064439.1">
    <property type="nucleotide sequence ID" value="NZ_FOFT01000002.1"/>
</dbReference>
<dbReference type="InterPro" id="IPR052897">
    <property type="entry name" value="Sec-Metab_Biosynth_Hydrolase"/>
</dbReference>
<dbReference type="Pfam" id="PF12697">
    <property type="entry name" value="Abhydrolase_6"/>
    <property type="match status" value="1"/>
</dbReference>
<dbReference type="InterPro" id="IPR000073">
    <property type="entry name" value="AB_hydrolase_1"/>
</dbReference>
<proteinExistence type="predicted"/>
<sequence>MHLPDILLVHGAWHGSWCWELVTAELRRLGRTAHAVDLPSSGSPAGLHEDAEVIRHAIASIDRPVAVVGHSYGGFPVTEATAGSAFVTRVVYLAAWMPEAGTSISEAAGMPEFEAEFVPPPPDAVAQFYDDVDPVLAERAAGMLRPQSARSATDRLRGAGWLTIPSTYLVCDNDKTMPPPSQEEMAARASSVHHLPSAHSPFLSVPADLAALLDQVTLDQARVRS</sequence>
<name>A0A1H9HRN3_9PSEU</name>
<dbReference type="InterPro" id="IPR029058">
    <property type="entry name" value="AB_hydrolase_fold"/>
</dbReference>
<evidence type="ECO:0000313" key="3">
    <source>
        <dbReference type="Proteomes" id="UP000199028"/>
    </source>
</evidence>
<accession>A0A1H9HRN3</accession>
<dbReference type="PANTHER" id="PTHR37017">
    <property type="entry name" value="AB HYDROLASE-1 DOMAIN-CONTAINING PROTEIN-RELATED"/>
    <property type="match status" value="1"/>
</dbReference>
<dbReference type="Gene3D" id="3.40.50.1820">
    <property type="entry name" value="alpha/beta hydrolase"/>
    <property type="match status" value="1"/>
</dbReference>
<evidence type="ECO:0000313" key="2">
    <source>
        <dbReference type="EMBL" id="SEQ64957.1"/>
    </source>
</evidence>
<keyword evidence="3" id="KW-1185">Reference proteome</keyword>
<protein>
    <submittedName>
        <fullName evidence="2">Alpha/beta hydrolase family protein</fullName>
    </submittedName>
</protein>
<dbReference type="EMBL" id="FOFT01000002">
    <property type="protein sequence ID" value="SEQ64957.1"/>
    <property type="molecule type" value="Genomic_DNA"/>
</dbReference>
<feature type="domain" description="AB hydrolase-1" evidence="1">
    <location>
        <begin position="6"/>
        <end position="211"/>
    </location>
</feature>